<evidence type="ECO:0000313" key="3">
    <source>
        <dbReference type="Proteomes" id="UP000772618"/>
    </source>
</evidence>
<comment type="caution">
    <text evidence="2">The sequence shown here is derived from an EMBL/GenBank/DDBJ whole genome shotgun (WGS) entry which is preliminary data.</text>
</comment>
<dbReference type="Pfam" id="PF00149">
    <property type="entry name" value="Metallophos"/>
    <property type="match status" value="1"/>
</dbReference>
<dbReference type="InterPro" id="IPR026336">
    <property type="entry name" value="PdeM-like"/>
</dbReference>
<keyword evidence="2" id="KW-0255">Endonuclease</keyword>
<dbReference type="Gene3D" id="3.60.21.10">
    <property type="match status" value="1"/>
</dbReference>
<keyword evidence="3" id="KW-1185">Reference proteome</keyword>
<dbReference type="Proteomes" id="UP000772618">
    <property type="component" value="Unassembled WGS sequence"/>
</dbReference>
<evidence type="ECO:0000259" key="1">
    <source>
        <dbReference type="Pfam" id="PF00149"/>
    </source>
</evidence>
<dbReference type="EC" id="3.1.-.-" evidence="2"/>
<keyword evidence="2" id="KW-0436">Ligase</keyword>
<organism evidence="2 3">
    <name type="scientific">Chryseosolibacter indicus</name>
    <dbReference type="NCBI Taxonomy" id="2782351"/>
    <lineage>
        <taxon>Bacteria</taxon>
        <taxon>Pseudomonadati</taxon>
        <taxon>Bacteroidota</taxon>
        <taxon>Cytophagia</taxon>
        <taxon>Cytophagales</taxon>
        <taxon>Chryseotaleaceae</taxon>
        <taxon>Chryseosolibacter</taxon>
    </lineage>
</organism>
<sequence>MEVEILGEQVVLYPQKAMFWKKQNVLFLADLHLGKINHFRKSGIPVPVKANDRNLEVLMDIINLTKPQRVICLGDLFHSHYNSEWEVFGELVNHYAAISFELVVGNHDIMSDHQYERKGIKLHDKLFMGPFLFTHHPLEEFSDTAYNIAGHIHPGIHLKGKGRQSVTLPCFYFGAKQAYLPAFGLFTGLALINPRKNDKVFVVADNKILSV</sequence>
<dbReference type="GO" id="GO:0016874">
    <property type="term" value="F:ligase activity"/>
    <property type="evidence" value="ECO:0007669"/>
    <property type="project" value="UniProtKB-KW"/>
</dbReference>
<dbReference type="PANTHER" id="PTHR39323:SF1">
    <property type="entry name" value="BLR1149 PROTEIN"/>
    <property type="match status" value="1"/>
</dbReference>
<keyword evidence="2" id="KW-0378">Hydrolase</keyword>
<dbReference type="SUPFAM" id="SSF56300">
    <property type="entry name" value="Metallo-dependent phosphatases"/>
    <property type="match status" value="1"/>
</dbReference>
<reference evidence="2 3" key="1">
    <citation type="submission" date="2021-05" db="EMBL/GenBank/DDBJ databases">
        <title>A Polyphasic approach of four new species of the genus Ohtaekwangia: Ohtaekwangia histidinii sp. nov., Ohtaekwangia cretensis sp. nov., Ohtaekwangia indiensis sp. nov., Ohtaekwangia reichenbachii sp. nov. from diverse environment.</title>
        <authorList>
            <person name="Octaviana S."/>
        </authorList>
    </citation>
    <scope>NUCLEOTIDE SEQUENCE [LARGE SCALE GENOMIC DNA]</scope>
    <source>
        <strain evidence="2 3">PWU20</strain>
    </source>
</reference>
<dbReference type="PIRSF" id="PIRSF000887">
    <property type="entry name" value="Pesterase_MJ0037"/>
    <property type="match status" value="1"/>
</dbReference>
<dbReference type="InterPro" id="IPR024173">
    <property type="entry name" value="Pesterase_MJ0037-like"/>
</dbReference>
<protein>
    <submittedName>
        <fullName evidence="2">Ligase-associated DNA damage response endonuclease PdeM</fullName>
        <ecNumber evidence="2">3.1.-.-</ecNumber>
    </submittedName>
</protein>
<dbReference type="RefSeq" id="WP_254154685.1">
    <property type="nucleotide sequence ID" value="NZ_JAHESD010000037.1"/>
</dbReference>
<dbReference type="InterPro" id="IPR029052">
    <property type="entry name" value="Metallo-depent_PP-like"/>
</dbReference>
<name>A0ABS5VTH8_9BACT</name>
<dbReference type="GO" id="GO:0016787">
    <property type="term" value="F:hydrolase activity"/>
    <property type="evidence" value="ECO:0007669"/>
    <property type="project" value="UniProtKB-KW"/>
</dbReference>
<accession>A0ABS5VTH8</accession>
<dbReference type="InterPro" id="IPR004843">
    <property type="entry name" value="Calcineurin-like_PHP"/>
</dbReference>
<dbReference type="EMBL" id="JAHESD010000037">
    <property type="protein sequence ID" value="MBT1704728.1"/>
    <property type="molecule type" value="Genomic_DNA"/>
</dbReference>
<dbReference type="GO" id="GO:0004519">
    <property type="term" value="F:endonuclease activity"/>
    <property type="evidence" value="ECO:0007669"/>
    <property type="project" value="UniProtKB-KW"/>
</dbReference>
<keyword evidence="2" id="KW-0540">Nuclease</keyword>
<evidence type="ECO:0000313" key="2">
    <source>
        <dbReference type="EMBL" id="MBT1704728.1"/>
    </source>
</evidence>
<proteinExistence type="predicted"/>
<dbReference type="NCBIfam" id="TIGR04123">
    <property type="entry name" value="P_estr_lig_assc"/>
    <property type="match status" value="1"/>
</dbReference>
<gene>
    <name evidence="2" type="primary">pdeM</name>
    <name evidence="2" type="ORF">KK060_15645</name>
</gene>
<dbReference type="PANTHER" id="PTHR39323">
    <property type="entry name" value="BLR1149 PROTEIN"/>
    <property type="match status" value="1"/>
</dbReference>
<feature type="domain" description="Calcineurin-like phosphoesterase" evidence="1">
    <location>
        <begin position="25"/>
        <end position="125"/>
    </location>
</feature>